<dbReference type="InterPro" id="IPR003961">
    <property type="entry name" value="FN3_dom"/>
</dbReference>
<accession>A0A485L0J8</accession>
<keyword evidence="4" id="KW-1185">Reference proteome</keyword>
<dbReference type="Gene3D" id="2.60.40.10">
    <property type="entry name" value="Immunoglobulins"/>
    <property type="match status" value="1"/>
</dbReference>
<dbReference type="PROSITE" id="PS50096">
    <property type="entry name" value="IQ"/>
    <property type="match status" value="1"/>
</dbReference>
<organism evidence="3 4">
    <name type="scientific">Aphanomyces stellatus</name>
    <dbReference type="NCBI Taxonomy" id="120398"/>
    <lineage>
        <taxon>Eukaryota</taxon>
        <taxon>Sar</taxon>
        <taxon>Stramenopiles</taxon>
        <taxon>Oomycota</taxon>
        <taxon>Saprolegniomycetes</taxon>
        <taxon>Saprolegniales</taxon>
        <taxon>Verrucalvaceae</taxon>
        <taxon>Aphanomyces</taxon>
    </lineage>
</organism>
<reference evidence="2" key="2">
    <citation type="submission" date="2019-06" db="EMBL/GenBank/DDBJ databases">
        <title>Genomics analysis of Aphanomyces spp. identifies a new class of oomycete effector associated with host adaptation.</title>
        <authorList>
            <person name="Gaulin E."/>
        </authorList>
    </citation>
    <scope>NUCLEOTIDE SEQUENCE</scope>
    <source>
        <strain evidence="2">CBS 578.67</strain>
    </source>
</reference>
<dbReference type="OrthoDB" id="64753at2759"/>
<dbReference type="PROSITE" id="PS50853">
    <property type="entry name" value="FN3"/>
    <property type="match status" value="1"/>
</dbReference>
<name>A0A485L0J8_9STRA</name>
<dbReference type="EMBL" id="VJMH01005540">
    <property type="protein sequence ID" value="KAF0694717.1"/>
    <property type="molecule type" value="Genomic_DNA"/>
</dbReference>
<proteinExistence type="predicted"/>
<gene>
    <name evidence="3" type="primary">Aste57867_14393</name>
    <name evidence="2" type="ORF">As57867_014339</name>
    <name evidence="3" type="ORF">ASTE57867_14393</name>
</gene>
<dbReference type="CDD" id="cd00063">
    <property type="entry name" value="FN3"/>
    <property type="match status" value="1"/>
</dbReference>
<evidence type="ECO:0000259" key="1">
    <source>
        <dbReference type="PROSITE" id="PS50853"/>
    </source>
</evidence>
<dbReference type="AlphaFoldDB" id="A0A485L0J8"/>
<evidence type="ECO:0000313" key="4">
    <source>
        <dbReference type="Proteomes" id="UP000332933"/>
    </source>
</evidence>
<evidence type="ECO:0000313" key="3">
    <source>
        <dbReference type="EMBL" id="VFT91215.1"/>
    </source>
</evidence>
<dbReference type="EMBL" id="CAADRA010005561">
    <property type="protein sequence ID" value="VFT91215.1"/>
    <property type="molecule type" value="Genomic_DNA"/>
</dbReference>
<dbReference type="Proteomes" id="UP000332933">
    <property type="component" value="Unassembled WGS sequence"/>
</dbReference>
<sequence length="827" mass="90084">MNAVDEPNAYAELSAVAAAGKTTEEVEMKKALELVLEKRKQYQTKSAKRVAKEMEMQARSVERAVSTAARLSVPDLSTLGGSAALAPTKSKRKVLADFEAQPVVASDASSAVSTPPYFVGIVAVSTVFKHLPPLPEAMRAAATELHTVLCDVKLAGFLNQFCKLIVNPSLVEFQTELAAFAAGGVPPHSTFVLVVVSHGVRVVKDPHMGSYILFPESRVTSLEELVLTGLHKQQLAQAIDRIPAAHKLLLFDLCHTQNVIPDGQAPPTIKGRIHEDFSRKLLDELGMLETQRQVDLAKQVTAVQEREAKDKGLKKPPKSKPEPLVVNVPVVVLEACKPRTQTSIQLEGAREQCLFLRRLVDAFRGAAASPGARDAFNNWTEDDAKFPFLHARDVCAYVTSRVQFDAYRASCRVQDAVASKDILSLQFDEAASTANIEQTPQLFGSDHLDFYVGRVPCTYPSIVSSHDDVISRRYPVTVSGCRPAASRADVADARPRLNHDFVHDVGDATLVQIDPCRHTRPWLPAGKTGRRPRLPSTLRHPVYLSEVDHEDIWSLVATKAVFTFEQVHHDVIAPPTTMTAVGLVPDAGYCFRVRARNAGGWGPFSPASPPFRTLPISTSMAYATDGQAKPTPLHVVQWMTKYPDHGGVQRVGCDTLTRFARDGHTQCKSAAARHVLDAGGVDVALDAMKRYTEDVALQAAAATLLGSLAQHDDVKDAFAPAKKASAKILLDDVVAKFPATTFGAAHGTAAWARRMLTQPRRPRTLKANEAAMKLQGLFRARLARRRLRAMAAELFPATVDPTTGLVYYTNTRTGAASWTPPSRFLAA</sequence>
<reference evidence="3 4" key="1">
    <citation type="submission" date="2019-03" db="EMBL/GenBank/DDBJ databases">
        <authorList>
            <person name="Gaulin E."/>
            <person name="Dumas B."/>
        </authorList>
    </citation>
    <scope>NUCLEOTIDE SEQUENCE [LARGE SCALE GENOMIC DNA]</scope>
    <source>
        <strain evidence="3">CBS 568.67</strain>
    </source>
</reference>
<feature type="domain" description="Fibronectin type-III" evidence="1">
    <location>
        <begin position="504"/>
        <end position="616"/>
    </location>
</feature>
<protein>
    <submittedName>
        <fullName evidence="3">Aste57867_14393 protein</fullName>
    </submittedName>
</protein>
<dbReference type="SUPFAM" id="SSF49265">
    <property type="entry name" value="Fibronectin type III"/>
    <property type="match status" value="1"/>
</dbReference>
<dbReference type="InterPro" id="IPR036116">
    <property type="entry name" value="FN3_sf"/>
</dbReference>
<dbReference type="InterPro" id="IPR013783">
    <property type="entry name" value="Ig-like_fold"/>
</dbReference>
<dbReference type="InterPro" id="IPR011989">
    <property type="entry name" value="ARM-like"/>
</dbReference>
<dbReference type="Gene3D" id="1.25.10.10">
    <property type="entry name" value="Leucine-rich Repeat Variant"/>
    <property type="match status" value="1"/>
</dbReference>
<evidence type="ECO:0000313" key="2">
    <source>
        <dbReference type="EMBL" id="KAF0694717.1"/>
    </source>
</evidence>